<gene>
    <name evidence="2" type="ORF">PCOR1329_LOCUS23708</name>
</gene>
<evidence type="ECO:0000256" key="1">
    <source>
        <dbReference type="SAM" id="MobiDB-lite"/>
    </source>
</evidence>
<evidence type="ECO:0000313" key="3">
    <source>
        <dbReference type="Proteomes" id="UP001189429"/>
    </source>
</evidence>
<feature type="region of interest" description="Disordered" evidence="1">
    <location>
        <begin position="175"/>
        <end position="198"/>
    </location>
</feature>
<feature type="compositionally biased region" description="Low complexity" evidence="1">
    <location>
        <begin position="183"/>
        <end position="194"/>
    </location>
</feature>
<evidence type="ECO:0000313" key="2">
    <source>
        <dbReference type="EMBL" id="CAK0822781.1"/>
    </source>
</evidence>
<comment type="caution">
    <text evidence="2">The sequence shown here is derived from an EMBL/GenBank/DDBJ whole genome shotgun (WGS) entry which is preliminary data.</text>
</comment>
<proteinExistence type="predicted"/>
<organism evidence="2 3">
    <name type="scientific">Prorocentrum cordatum</name>
    <dbReference type="NCBI Taxonomy" id="2364126"/>
    <lineage>
        <taxon>Eukaryota</taxon>
        <taxon>Sar</taxon>
        <taxon>Alveolata</taxon>
        <taxon>Dinophyceae</taxon>
        <taxon>Prorocentrales</taxon>
        <taxon>Prorocentraceae</taxon>
        <taxon>Prorocentrum</taxon>
    </lineage>
</organism>
<accession>A0ABN9RTZ4</accession>
<dbReference type="Proteomes" id="UP001189429">
    <property type="component" value="Unassembled WGS sequence"/>
</dbReference>
<keyword evidence="3" id="KW-1185">Reference proteome</keyword>
<reference evidence="2" key="1">
    <citation type="submission" date="2023-10" db="EMBL/GenBank/DDBJ databases">
        <authorList>
            <person name="Chen Y."/>
            <person name="Shah S."/>
            <person name="Dougan E. K."/>
            <person name="Thang M."/>
            <person name="Chan C."/>
        </authorList>
    </citation>
    <scope>NUCLEOTIDE SEQUENCE [LARGE SCALE GENOMIC DNA]</scope>
</reference>
<sequence>MAPQFARRVAPLAGACRIVPQSWWHAGDSRGPPPVRALRRLLASKAGAAADPAAKQRAEAAKQGAIPVGTFFAICAGLGCGAYYGGILEVPNLVQGSDLERMIAWVHAQDASVVVFDLDGVMSSARRDDHGVPLQEVEGYLARGVSEDFIQAARALSNRGFGLAAVALAAPPPAPPVPPAPPARGWRGAPGNAPRDPGADLAAGPELARKLIARWCPQAQPAFEVVLGYDLGEAPAGPGVLGQQMQRIAEHYRVPCGKLILISARGRTAKSEDGWLRLAVTDPAEGFRFSDCFATKP</sequence>
<dbReference type="EMBL" id="CAUYUJ010008069">
    <property type="protein sequence ID" value="CAK0822781.1"/>
    <property type="molecule type" value="Genomic_DNA"/>
</dbReference>
<name>A0ABN9RTZ4_9DINO</name>
<protein>
    <submittedName>
        <fullName evidence="2">Uncharacterized protein</fullName>
    </submittedName>
</protein>